<organism evidence="3 4">
    <name type="scientific">Arachis duranensis</name>
    <name type="common">Wild peanut</name>
    <dbReference type="NCBI Taxonomy" id="130453"/>
    <lineage>
        <taxon>Eukaryota</taxon>
        <taxon>Viridiplantae</taxon>
        <taxon>Streptophyta</taxon>
        <taxon>Embryophyta</taxon>
        <taxon>Tracheophyta</taxon>
        <taxon>Spermatophyta</taxon>
        <taxon>Magnoliopsida</taxon>
        <taxon>eudicotyledons</taxon>
        <taxon>Gunneridae</taxon>
        <taxon>Pentapetalae</taxon>
        <taxon>rosids</taxon>
        <taxon>fabids</taxon>
        <taxon>Fabales</taxon>
        <taxon>Fabaceae</taxon>
        <taxon>Papilionoideae</taxon>
        <taxon>50 kb inversion clade</taxon>
        <taxon>dalbergioids sensu lato</taxon>
        <taxon>Dalbergieae</taxon>
        <taxon>Pterocarpus clade</taxon>
        <taxon>Arachis</taxon>
    </lineage>
</organism>
<dbReference type="KEGG" id="adu:107474912"/>
<dbReference type="Pfam" id="PF03732">
    <property type="entry name" value="Retrotrans_gag"/>
    <property type="match status" value="1"/>
</dbReference>
<dbReference type="AlphaFoldDB" id="A0A6P4CF69"/>
<proteinExistence type="predicted"/>
<feature type="domain" description="Retrotransposon gag" evidence="2">
    <location>
        <begin position="128"/>
        <end position="219"/>
    </location>
</feature>
<sequence length="375" mass="43188">MADNRVQQPTQAELSTQIAELQAKVHRLAELSSKNQNGKNVEGDPKGSNSSNAQHNSTEPHETIPPKEKLTLDNLFSEGVMSFQMLKNFVLPAGLKLYEGFGDPRVHIKKFQSMIFFNGAFDPVLCRSFSTYLDSAALLWFSKVPAGSITCFEELARSFIDYFAASRIYVHGSDYLSTIKQGPQESLKDYMTRFAKATMEIPDLDPKVHLHVLKNGLRPGKFQVMIVVTKPKTLEKFHERAAGQMEIEELREARRVDKQTHRRDEEKSSKSTRDRHFKRPFKLNPKFDTYTKFNTKRENIIKEILHAKLIKPPTREGNYQDQRFVDRSKHCSFHQKYEHTTYECVVAKDRLERLARQGLLDNYIEGRKTKEASSG</sequence>
<keyword evidence="3" id="KW-1185">Reference proteome</keyword>
<feature type="compositionally biased region" description="Basic and acidic residues" evidence="1">
    <location>
        <begin position="58"/>
        <end position="67"/>
    </location>
</feature>
<feature type="region of interest" description="Disordered" evidence="1">
    <location>
        <begin position="248"/>
        <end position="277"/>
    </location>
</feature>
<evidence type="ECO:0000259" key="2">
    <source>
        <dbReference type="Pfam" id="PF03732"/>
    </source>
</evidence>
<feature type="compositionally biased region" description="Polar residues" evidence="1">
    <location>
        <begin position="47"/>
        <end position="57"/>
    </location>
</feature>
<protein>
    <submittedName>
        <fullName evidence="4">Uncharacterized protein LOC107474912</fullName>
    </submittedName>
</protein>
<evidence type="ECO:0000313" key="4">
    <source>
        <dbReference type="RefSeq" id="XP_015950043.1"/>
    </source>
</evidence>
<dbReference type="PANTHER" id="PTHR33223:SF10">
    <property type="entry name" value="AMINOTRANSFERASE-LIKE PLANT MOBILE DOMAIN-CONTAINING PROTEIN"/>
    <property type="match status" value="1"/>
</dbReference>
<feature type="compositionally biased region" description="Basic and acidic residues" evidence="1">
    <location>
        <begin position="248"/>
        <end position="274"/>
    </location>
</feature>
<dbReference type="InterPro" id="IPR005162">
    <property type="entry name" value="Retrotrans_gag_dom"/>
</dbReference>
<dbReference type="PANTHER" id="PTHR33223">
    <property type="entry name" value="CCHC-TYPE DOMAIN-CONTAINING PROTEIN"/>
    <property type="match status" value="1"/>
</dbReference>
<feature type="region of interest" description="Disordered" evidence="1">
    <location>
        <begin position="29"/>
        <end position="67"/>
    </location>
</feature>
<reference evidence="4" key="2">
    <citation type="submission" date="2025-08" db="UniProtKB">
        <authorList>
            <consortium name="RefSeq"/>
        </authorList>
    </citation>
    <scope>IDENTIFICATION</scope>
    <source>
        <tissue evidence="4">Whole plant</tissue>
    </source>
</reference>
<dbReference type="GeneID" id="107474912"/>
<dbReference type="Proteomes" id="UP000515211">
    <property type="component" value="Chromosome 2"/>
</dbReference>
<accession>A0A6P4CF69</accession>
<reference evidence="3" key="1">
    <citation type="journal article" date="2016" name="Nat. Genet.">
        <title>The genome sequences of Arachis duranensis and Arachis ipaensis, the diploid ancestors of cultivated peanut.</title>
        <authorList>
            <person name="Bertioli D.J."/>
            <person name="Cannon S.B."/>
            <person name="Froenicke L."/>
            <person name="Huang G."/>
            <person name="Farmer A.D."/>
            <person name="Cannon E.K."/>
            <person name="Liu X."/>
            <person name="Gao D."/>
            <person name="Clevenger J."/>
            <person name="Dash S."/>
            <person name="Ren L."/>
            <person name="Moretzsohn M.C."/>
            <person name="Shirasawa K."/>
            <person name="Huang W."/>
            <person name="Vidigal B."/>
            <person name="Abernathy B."/>
            <person name="Chu Y."/>
            <person name="Niederhuth C.E."/>
            <person name="Umale P."/>
            <person name="Araujo A.C."/>
            <person name="Kozik A."/>
            <person name="Kim K.D."/>
            <person name="Burow M.D."/>
            <person name="Varshney R.K."/>
            <person name="Wang X."/>
            <person name="Zhang X."/>
            <person name="Barkley N."/>
            <person name="Guimaraes P.M."/>
            <person name="Isobe S."/>
            <person name="Guo B."/>
            <person name="Liao B."/>
            <person name="Stalker H.T."/>
            <person name="Schmitz R.J."/>
            <person name="Scheffler B.E."/>
            <person name="Leal-Bertioli S.C."/>
            <person name="Xun X."/>
            <person name="Jackson S.A."/>
            <person name="Michelmore R."/>
            <person name="Ozias-Akins P."/>
        </authorList>
    </citation>
    <scope>NUCLEOTIDE SEQUENCE [LARGE SCALE GENOMIC DNA]</scope>
    <source>
        <strain evidence="3">cv. V14167</strain>
    </source>
</reference>
<evidence type="ECO:0000256" key="1">
    <source>
        <dbReference type="SAM" id="MobiDB-lite"/>
    </source>
</evidence>
<evidence type="ECO:0000313" key="3">
    <source>
        <dbReference type="Proteomes" id="UP000515211"/>
    </source>
</evidence>
<name>A0A6P4CF69_ARADU</name>
<dbReference type="RefSeq" id="XP_015950043.1">
    <property type="nucleotide sequence ID" value="XM_016094557.1"/>
</dbReference>
<gene>
    <name evidence="4" type="primary">LOC107474912</name>
</gene>